<dbReference type="AlphaFoldDB" id="F3NEW8"/>
<keyword evidence="1" id="KW-0808">Transferase</keyword>
<evidence type="ECO:0000313" key="2">
    <source>
        <dbReference type="Proteomes" id="UP000003022"/>
    </source>
</evidence>
<dbReference type="Proteomes" id="UP000003022">
    <property type="component" value="Unassembled WGS sequence"/>
</dbReference>
<evidence type="ECO:0000313" key="1">
    <source>
        <dbReference type="EMBL" id="EGG48102.1"/>
    </source>
</evidence>
<dbReference type="STRING" id="996637.SGM_1682"/>
<dbReference type="EMBL" id="AEYX01000027">
    <property type="protein sequence ID" value="EGG48102.1"/>
    <property type="molecule type" value="Genomic_DNA"/>
</dbReference>
<organism evidence="1 2">
    <name type="scientific">Streptomyces griseoaurantiacus M045</name>
    <dbReference type="NCBI Taxonomy" id="996637"/>
    <lineage>
        <taxon>Bacteria</taxon>
        <taxon>Bacillati</taxon>
        <taxon>Actinomycetota</taxon>
        <taxon>Actinomycetes</taxon>
        <taxon>Kitasatosporales</taxon>
        <taxon>Streptomycetaceae</taxon>
        <taxon>Streptomyces</taxon>
        <taxon>Streptomyces aurantiacus group</taxon>
    </lineage>
</organism>
<protein>
    <submittedName>
        <fullName evidence="1">Putative acetyltransferase</fullName>
    </submittedName>
</protein>
<sequence length="77" mass="8412">MPAGEVWPSARWRPSPTGPSTVLAADGLEHLELLHQVDNRASCRVAHKSRYVLDTVLPAAPPSCPGEGHLHVRRREA</sequence>
<accession>F3NEW8</accession>
<reference evidence="1 2" key="1">
    <citation type="journal article" date="2011" name="J. Bacteriol.">
        <title>Draft genome sequence of the marine bacterium Streptomyces griseoaurantiacus M045, which produces novel manumycin-type antibiotics with a pABA core component.</title>
        <authorList>
            <person name="Li F."/>
            <person name="Jiang P."/>
            <person name="Zheng H."/>
            <person name="Wang S."/>
            <person name="Zhao G."/>
            <person name="Qin S."/>
            <person name="Liu Z."/>
        </authorList>
    </citation>
    <scope>NUCLEOTIDE SEQUENCE [LARGE SCALE GENOMIC DNA]</scope>
    <source>
        <strain evidence="1 2">M045</strain>
    </source>
</reference>
<name>F3NEW8_9ACTN</name>
<keyword evidence="2" id="KW-1185">Reference proteome</keyword>
<dbReference type="GO" id="GO:0016740">
    <property type="term" value="F:transferase activity"/>
    <property type="evidence" value="ECO:0007669"/>
    <property type="project" value="UniProtKB-KW"/>
</dbReference>
<proteinExistence type="predicted"/>
<comment type="caution">
    <text evidence="1">The sequence shown here is derived from an EMBL/GenBank/DDBJ whole genome shotgun (WGS) entry which is preliminary data.</text>
</comment>
<dbReference type="eggNOG" id="COG1670">
    <property type="taxonomic scope" value="Bacteria"/>
</dbReference>
<gene>
    <name evidence="1" type="ORF">SGM_1682</name>
</gene>